<dbReference type="RefSeq" id="WP_145264590.1">
    <property type="nucleotide sequence ID" value="NZ_CP036316.1"/>
</dbReference>
<keyword evidence="2" id="KW-1185">Reference proteome</keyword>
<protein>
    <submittedName>
        <fullName evidence="1">Uncharacterized protein</fullName>
    </submittedName>
</protein>
<dbReference type="OrthoDB" id="261685at2"/>
<proteinExistence type="predicted"/>
<dbReference type="EMBL" id="CP036316">
    <property type="protein sequence ID" value="QDT65911.1"/>
    <property type="molecule type" value="Genomic_DNA"/>
</dbReference>
<reference evidence="1 2" key="1">
    <citation type="submission" date="2019-02" db="EMBL/GenBank/DDBJ databases">
        <title>Deep-cultivation of Planctomycetes and their phenomic and genomic characterization uncovers novel biology.</title>
        <authorList>
            <person name="Wiegand S."/>
            <person name="Jogler M."/>
            <person name="Boedeker C."/>
            <person name="Pinto D."/>
            <person name="Vollmers J."/>
            <person name="Rivas-Marin E."/>
            <person name="Kohn T."/>
            <person name="Peeters S.H."/>
            <person name="Heuer A."/>
            <person name="Rast P."/>
            <person name="Oberbeckmann S."/>
            <person name="Bunk B."/>
            <person name="Jeske O."/>
            <person name="Meyerdierks A."/>
            <person name="Storesund J.E."/>
            <person name="Kallscheuer N."/>
            <person name="Luecker S."/>
            <person name="Lage O.M."/>
            <person name="Pohl T."/>
            <person name="Merkel B.J."/>
            <person name="Hornburger P."/>
            <person name="Mueller R.-W."/>
            <person name="Bruemmer F."/>
            <person name="Labrenz M."/>
            <person name="Spormann A.M."/>
            <person name="Op den Camp H."/>
            <person name="Overmann J."/>
            <person name="Amann R."/>
            <person name="Jetten M.S.M."/>
            <person name="Mascher T."/>
            <person name="Medema M.H."/>
            <person name="Devos D.P."/>
            <person name="Kaster A.-K."/>
            <person name="Ovreas L."/>
            <person name="Rohde M."/>
            <person name="Galperin M.Y."/>
            <person name="Jogler C."/>
        </authorList>
    </citation>
    <scope>NUCLEOTIDE SEQUENCE [LARGE SCALE GENOMIC DNA]</scope>
    <source>
        <strain evidence="1 2">V22</strain>
    </source>
</reference>
<accession>A0A517TC16</accession>
<dbReference type="KEGG" id="chya:V22_31740"/>
<dbReference type="Proteomes" id="UP000319976">
    <property type="component" value="Chromosome"/>
</dbReference>
<dbReference type="AlphaFoldDB" id="A0A517TC16"/>
<evidence type="ECO:0000313" key="1">
    <source>
        <dbReference type="EMBL" id="QDT65911.1"/>
    </source>
</evidence>
<gene>
    <name evidence="1" type="ORF">V22_31740</name>
</gene>
<organism evidence="1 2">
    <name type="scientific">Calycomorphotria hydatis</name>
    <dbReference type="NCBI Taxonomy" id="2528027"/>
    <lineage>
        <taxon>Bacteria</taxon>
        <taxon>Pseudomonadati</taxon>
        <taxon>Planctomycetota</taxon>
        <taxon>Planctomycetia</taxon>
        <taxon>Planctomycetales</taxon>
        <taxon>Planctomycetaceae</taxon>
        <taxon>Calycomorphotria</taxon>
    </lineage>
</organism>
<evidence type="ECO:0000313" key="2">
    <source>
        <dbReference type="Proteomes" id="UP000319976"/>
    </source>
</evidence>
<name>A0A517TC16_9PLAN</name>
<sequence>MQLWTTHNRVVRRFALLAALICMTTTSSGCTYFNGLTLLTGFAEVMWVGSEFWGTTGIIPVTSYMSNQIEDTYWEEERYGRTPILDPVEGEFAPLFCLDPPTPDEVTRALPETITGGVPFFAETFHNNVRMVVEPIVDDVGECRFYPLVGPARLHKCHYKCTVYFDKTIRSGWPVPYEFTDDTTEVVYIDHDHLIRCAGPQAGDFSLP</sequence>